<gene>
    <name evidence="2" type="ORF">RND81_09G046200</name>
</gene>
<dbReference type="PANTHER" id="PTHR10621:SF38">
    <property type="entry name" value="UBIQUITIN DOMAIN-CONTAINING PROTEIN 7SL RNA1-RELATED"/>
    <property type="match status" value="1"/>
</dbReference>
<dbReference type="FunFam" id="3.10.20.90:FF:000341">
    <property type="entry name" value="Ubiquitin-like superfamily protein"/>
    <property type="match status" value="1"/>
</dbReference>
<dbReference type="InterPro" id="IPR000626">
    <property type="entry name" value="Ubiquitin-like_dom"/>
</dbReference>
<keyword evidence="3" id="KW-1185">Reference proteome</keyword>
<dbReference type="Proteomes" id="UP001443914">
    <property type="component" value="Unassembled WGS sequence"/>
</dbReference>
<dbReference type="GO" id="GO:0031593">
    <property type="term" value="F:polyubiquitin modification-dependent protein binding"/>
    <property type="evidence" value="ECO:0007669"/>
    <property type="project" value="TreeGrafter"/>
</dbReference>
<dbReference type="CDD" id="cd17039">
    <property type="entry name" value="Ubl_ubiquitin_like"/>
    <property type="match status" value="1"/>
</dbReference>
<evidence type="ECO:0000313" key="3">
    <source>
        <dbReference type="Proteomes" id="UP001443914"/>
    </source>
</evidence>
<dbReference type="Pfam" id="PF00240">
    <property type="entry name" value="ubiquitin"/>
    <property type="match status" value="3"/>
</dbReference>
<dbReference type="PROSITE" id="PS00299">
    <property type="entry name" value="UBIQUITIN_1"/>
    <property type="match status" value="1"/>
</dbReference>
<reference evidence="2" key="1">
    <citation type="submission" date="2024-03" db="EMBL/GenBank/DDBJ databases">
        <title>WGS assembly of Saponaria officinalis var. Norfolk2.</title>
        <authorList>
            <person name="Jenkins J."/>
            <person name="Shu S."/>
            <person name="Grimwood J."/>
            <person name="Barry K."/>
            <person name="Goodstein D."/>
            <person name="Schmutz J."/>
            <person name="Leebens-Mack J."/>
            <person name="Osbourn A."/>
        </authorList>
    </citation>
    <scope>NUCLEOTIDE SEQUENCE [LARGE SCALE GENOMIC DNA]</scope>
    <source>
        <strain evidence="2">JIC</strain>
    </source>
</reference>
<dbReference type="InterPro" id="IPR019954">
    <property type="entry name" value="Ubiquitin_CS"/>
</dbReference>
<dbReference type="GO" id="GO:0005829">
    <property type="term" value="C:cytosol"/>
    <property type="evidence" value="ECO:0007669"/>
    <property type="project" value="TreeGrafter"/>
</dbReference>
<dbReference type="GO" id="GO:0005654">
    <property type="term" value="C:nucleoplasm"/>
    <property type="evidence" value="ECO:0007669"/>
    <property type="project" value="TreeGrafter"/>
</dbReference>
<feature type="domain" description="Ubiquitin-like" evidence="1">
    <location>
        <begin position="197"/>
        <end position="278"/>
    </location>
</feature>
<evidence type="ECO:0000259" key="1">
    <source>
        <dbReference type="PROSITE" id="PS50053"/>
    </source>
</evidence>
<dbReference type="InterPro" id="IPR029071">
    <property type="entry name" value="Ubiquitin-like_domsf"/>
</dbReference>
<dbReference type="GO" id="GO:0070628">
    <property type="term" value="F:proteasome binding"/>
    <property type="evidence" value="ECO:0007669"/>
    <property type="project" value="TreeGrafter"/>
</dbReference>
<accession>A0AAW1II02</accession>
<dbReference type="EMBL" id="JBDFQZ010000009">
    <property type="protein sequence ID" value="KAK9689249.1"/>
    <property type="molecule type" value="Genomic_DNA"/>
</dbReference>
<evidence type="ECO:0000313" key="2">
    <source>
        <dbReference type="EMBL" id="KAK9689249.1"/>
    </source>
</evidence>
<feature type="domain" description="Ubiquitin-like" evidence="1">
    <location>
        <begin position="103"/>
        <end position="179"/>
    </location>
</feature>
<dbReference type="PANTHER" id="PTHR10621">
    <property type="entry name" value="UV EXCISION REPAIR PROTEIN RAD23"/>
    <property type="match status" value="1"/>
</dbReference>
<dbReference type="Gene3D" id="3.10.20.90">
    <property type="entry name" value="Phosphatidylinositol 3-kinase Catalytic Subunit, Chain A, domain 1"/>
    <property type="match status" value="3"/>
</dbReference>
<feature type="domain" description="Ubiquitin-like" evidence="1">
    <location>
        <begin position="1"/>
        <end position="72"/>
    </location>
</feature>
<dbReference type="GO" id="GO:0043130">
    <property type="term" value="F:ubiquitin binding"/>
    <property type="evidence" value="ECO:0007669"/>
    <property type="project" value="TreeGrafter"/>
</dbReference>
<proteinExistence type="predicted"/>
<dbReference type="SMART" id="SM00213">
    <property type="entry name" value="UBQ"/>
    <property type="match status" value="2"/>
</dbReference>
<sequence length="280" mass="32294">MDVIIETQKGNSFTIEIGYFDSVFEIKEKIEKYKEIPISQQTLVFNGNVLNDNGDVQSCIILDNSRLQLIVNPSYYSEKNPEKFKVDEEEQKQQLSPAISAKTRLLFKLQNHQQFSVDVDLNDSVEQLKEKLHEIDGYPVNRLALYVNGNHELQDHRHLREYELTDGSEIEVSIRPPSTPTGSGMTNHVPTMTVKKLKVVVLTKCGTKKIILEVNPTDKVQVLRSELEKWQQRVNYQLPPEGYFFIYKQNVMEERETFQWHNVHSGNFIEMFNGSVSGGS</sequence>
<dbReference type="GO" id="GO:0043161">
    <property type="term" value="P:proteasome-mediated ubiquitin-dependent protein catabolic process"/>
    <property type="evidence" value="ECO:0007669"/>
    <property type="project" value="TreeGrafter"/>
</dbReference>
<dbReference type="PROSITE" id="PS50053">
    <property type="entry name" value="UBIQUITIN_2"/>
    <property type="match status" value="3"/>
</dbReference>
<comment type="caution">
    <text evidence="2">The sequence shown here is derived from an EMBL/GenBank/DDBJ whole genome shotgun (WGS) entry which is preliminary data.</text>
</comment>
<name>A0AAW1II02_SAPOF</name>
<dbReference type="SUPFAM" id="SSF54236">
    <property type="entry name" value="Ubiquitin-like"/>
    <property type="match status" value="3"/>
</dbReference>
<protein>
    <recommendedName>
        <fullName evidence="1">Ubiquitin-like domain-containing protein</fullName>
    </recommendedName>
</protein>
<organism evidence="2 3">
    <name type="scientific">Saponaria officinalis</name>
    <name type="common">Common soapwort</name>
    <name type="synonym">Lychnis saponaria</name>
    <dbReference type="NCBI Taxonomy" id="3572"/>
    <lineage>
        <taxon>Eukaryota</taxon>
        <taxon>Viridiplantae</taxon>
        <taxon>Streptophyta</taxon>
        <taxon>Embryophyta</taxon>
        <taxon>Tracheophyta</taxon>
        <taxon>Spermatophyta</taxon>
        <taxon>Magnoliopsida</taxon>
        <taxon>eudicotyledons</taxon>
        <taxon>Gunneridae</taxon>
        <taxon>Pentapetalae</taxon>
        <taxon>Caryophyllales</taxon>
        <taxon>Caryophyllaceae</taxon>
        <taxon>Caryophylleae</taxon>
        <taxon>Saponaria</taxon>
    </lineage>
</organism>
<dbReference type="AlphaFoldDB" id="A0AAW1II02"/>